<dbReference type="Gene3D" id="3.90.76.10">
    <property type="entry name" value="Dipeptide-binding Protein, Domain 1"/>
    <property type="match status" value="1"/>
</dbReference>
<evidence type="ECO:0000313" key="6">
    <source>
        <dbReference type="EMBL" id="NYI45717.1"/>
    </source>
</evidence>
<dbReference type="Gene3D" id="3.10.105.10">
    <property type="entry name" value="Dipeptide-binding Protein, Domain 3"/>
    <property type="match status" value="1"/>
</dbReference>
<dbReference type="GO" id="GO:1904680">
    <property type="term" value="F:peptide transmembrane transporter activity"/>
    <property type="evidence" value="ECO:0007669"/>
    <property type="project" value="TreeGrafter"/>
</dbReference>
<evidence type="ECO:0000256" key="1">
    <source>
        <dbReference type="ARBA" id="ARBA00005695"/>
    </source>
</evidence>
<dbReference type="GO" id="GO:0015833">
    <property type="term" value="P:peptide transport"/>
    <property type="evidence" value="ECO:0007669"/>
    <property type="project" value="TreeGrafter"/>
</dbReference>
<evidence type="ECO:0000259" key="5">
    <source>
        <dbReference type="Pfam" id="PF00496"/>
    </source>
</evidence>
<feature type="chain" id="PRO_5038841477" evidence="4">
    <location>
        <begin position="21"/>
        <end position="541"/>
    </location>
</feature>
<evidence type="ECO:0000256" key="2">
    <source>
        <dbReference type="ARBA" id="ARBA00022448"/>
    </source>
</evidence>
<dbReference type="CDD" id="cd00995">
    <property type="entry name" value="PBP2_NikA_DppA_OppA_like"/>
    <property type="match status" value="1"/>
</dbReference>
<name>A0A7Y9ZHS6_9ACTN</name>
<evidence type="ECO:0000256" key="4">
    <source>
        <dbReference type="SAM" id="SignalP"/>
    </source>
</evidence>
<dbReference type="GO" id="GO:0043190">
    <property type="term" value="C:ATP-binding cassette (ABC) transporter complex"/>
    <property type="evidence" value="ECO:0007669"/>
    <property type="project" value="InterPro"/>
</dbReference>
<sequence>MTRNNLVRAGALLLACSVAAVGCGRSADDPSTSRTAGDLRPTTAAATKDADAITWAVYRDVQTIDPLYVFDYPDNTALTLFCESLLRTQPDGTIADGIASLSRTDPTTVVLDVNADATFWDGSPVTADDVVYSLERQRDPELGGFYGQAFSRVDTIEATGDRQVTLTLKQADYWLDGELASVPGIVVQKKYVEAKGADYGTPSGGVMCSGAYRFDSWSPASGVVAVPNDDYWGEADARVAKITVKGVVDEAALTSALIAGEIGGTYPPAISTLPVLEDNDAVTVTQGPGYATAALVISNLKGTLGDVKVRQALSLALDRDGIVENVYHGAATDARWLANPGTFASARETYQAAYDDSPALEQDLDRAKALVEEAGAKGRTITIGMSSAIPDIAYTAGAFRTAAEKIGLEVEFESVSADAFINFFIDPKAREGVDAFPTVTYGDYADPAALSATVVLPDGAQNYSGFDDPEVTRLMEEARGTEDAEARAELVIEAQQRTMELLPWIPTAQPNAVVVTGKDLTGAVSSFAYMSAPWAEHLGAR</sequence>
<proteinExistence type="inferred from homology"/>
<dbReference type="Gene3D" id="3.40.190.10">
    <property type="entry name" value="Periplasmic binding protein-like II"/>
    <property type="match status" value="1"/>
</dbReference>
<dbReference type="InterPro" id="IPR000914">
    <property type="entry name" value="SBP_5_dom"/>
</dbReference>
<dbReference type="GO" id="GO:0042597">
    <property type="term" value="C:periplasmic space"/>
    <property type="evidence" value="ECO:0007669"/>
    <property type="project" value="UniProtKB-ARBA"/>
</dbReference>
<dbReference type="PANTHER" id="PTHR30290:SF9">
    <property type="entry name" value="OLIGOPEPTIDE-BINDING PROTEIN APPA"/>
    <property type="match status" value="1"/>
</dbReference>
<comment type="caution">
    <text evidence="6">The sequence shown here is derived from an EMBL/GenBank/DDBJ whole genome shotgun (WGS) entry which is preliminary data.</text>
</comment>
<dbReference type="RefSeq" id="WP_179649370.1">
    <property type="nucleotide sequence ID" value="NZ_JACBZM010000001.1"/>
</dbReference>
<gene>
    <name evidence="6" type="ORF">BJ993_002797</name>
</gene>
<keyword evidence="3 4" id="KW-0732">Signal</keyword>
<dbReference type="PIRSF" id="PIRSF002741">
    <property type="entry name" value="MppA"/>
    <property type="match status" value="1"/>
</dbReference>
<dbReference type="AlphaFoldDB" id="A0A7Y9ZHS6"/>
<keyword evidence="2" id="KW-0813">Transport</keyword>
<dbReference type="Pfam" id="PF00496">
    <property type="entry name" value="SBP_bac_5"/>
    <property type="match status" value="1"/>
</dbReference>
<feature type="signal peptide" evidence="4">
    <location>
        <begin position="1"/>
        <end position="20"/>
    </location>
</feature>
<reference evidence="6 7" key="1">
    <citation type="submission" date="2020-07" db="EMBL/GenBank/DDBJ databases">
        <title>Sequencing the genomes of 1000 actinobacteria strains.</title>
        <authorList>
            <person name="Klenk H.-P."/>
        </authorList>
    </citation>
    <scope>NUCLEOTIDE SEQUENCE [LARGE SCALE GENOMIC DNA]</scope>
    <source>
        <strain evidence="6 7">DSM 15131</strain>
    </source>
</reference>
<dbReference type="SUPFAM" id="SSF53850">
    <property type="entry name" value="Periplasmic binding protein-like II"/>
    <property type="match status" value="1"/>
</dbReference>
<accession>A0A7Y9ZHS6</accession>
<protein>
    <submittedName>
        <fullName evidence="6">Peptide/nickel transport system substrate-binding protein</fullName>
    </submittedName>
</protein>
<feature type="domain" description="Solute-binding protein family 5" evidence="5">
    <location>
        <begin position="104"/>
        <end position="459"/>
    </location>
</feature>
<dbReference type="PROSITE" id="PS51257">
    <property type="entry name" value="PROKAR_LIPOPROTEIN"/>
    <property type="match status" value="1"/>
</dbReference>
<dbReference type="InterPro" id="IPR030678">
    <property type="entry name" value="Peptide/Ni-bd"/>
</dbReference>
<dbReference type="InterPro" id="IPR039424">
    <property type="entry name" value="SBP_5"/>
</dbReference>
<evidence type="ECO:0000256" key="3">
    <source>
        <dbReference type="ARBA" id="ARBA00022729"/>
    </source>
</evidence>
<dbReference type="Proteomes" id="UP000562045">
    <property type="component" value="Unassembled WGS sequence"/>
</dbReference>
<evidence type="ECO:0000313" key="7">
    <source>
        <dbReference type="Proteomes" id="UP000562045"/>
    </source>
</evidence>
<dbReference type="EMBL" id="JACBZM010000001">
    <property type="protein sequence ID" value="NYI45717.1"/>
    <property type="molecule type" value="Genomic_DNA"/>
</dbReference>
<dbReference type="PANTHER" id="PTHR30290">
    <property type="entry name" value="PERIPLASMIC BINDING COMPONENT OF ABC TRANSPORTER"/>
    <property type="match status" value="1"/>
</dbReference>
<comment type="similarity">
    <text evidence="1">Belongs to the bacterial solute-binding protein 5 family.</text>
</comment>
<organism evidence="6 7">
    <name type="scientific">Nocardioides aromaticivorans</name>
    <dbReference type="NCBI Taxonomy" id="200618"/>
    <lineage>
        <taxon>Bacteria</taxon>
        <taxon>Bacillati</taxon>
        <taxon>Actinomycetota</taxon>
        <taxon>Actinomycetes</taxon>
        <taxon>Propionibacteriales</taxon>
        <taxon>Nocardioidaceae</taxon>
        <taxon>Nocardioides</taxon>
    </lineage>
</organism>